<feature type="signal peptide" evidence="1">
    <location>
        <begin position="1"/>
        <end position="19"/>
    </location>
</feature>
<evidence type="ECO:0000256" key="1">
    <source>
        <dbReference type="SAM" id="SignalP"/>
    </source>
</evidence>
<keyword evidence="1" id="KW-0732">Signal</keyword>
<dbReference type="EMBL" id="CANHGI010000003">
    <property type="protein sequence ID" value="CAI5446121.1"/>
    <property type="molecule type" value="Genomic_DNA"/>
</dbReference>
<feature type="chain" id="PRO_5040362164" evidence="1">
    <location>
        <begin position="20"/>
        <end position="75"/>
    </location>
</feature>
<evidence type="ECO:0000313" key="3">
    <source>
        <dbReference type="Proteomes" id="UP001152747"/>
    </source>
</evidence>
<evidence type="ECO:0000313" key="2">
    <source>
        <dbReference type="EMBL" id="CAI5446121.1"/>
    </source>
</evidence>
<dbReference type="AlphaFoldDB" id="A0A9P1IL74"/>
<comment type="caution">
    <text evidence="2">The sequence shown here is derived from an EMBL/GenBank/DDBJ whole genome shotgun (WGS) entry which is preliminary data.</text>
</comment>
<keyword evidence="3" id="KW-1185">Reference proteome</keyword>
<dbReference type="Proteomes" id="UP001152747">
    <property type="component" value="Unassembled WGS sequence"/>
</dbReference>
<organism evidence="2 3">
    <name type="scientific">Caenorhabditis angaria</name>
    <dbReference type="NCBI Taxonomy" id="860376"/>
    <lineage>
        <taxon>Eukaryota</taxon>
        <taxon>Metazoa</taxon>
        <taxon>Ecdysozoa</taxon>
        <taxon>Nematoda</taxon>
        <taxon>Chromadorea</taxon>
        <taxon>Rhabditida</taxon>
        <taxon>Rhabditina</taxon>
        <taxon>Rhabditomorpha</taxon>
        <taxon>Rhabditoidea</taxon>
        <taxon>Rhabditidae</taxon>
        <taxon>Peloderinae</taxon>
        <taxon>Caenorhabditis</taxon>
    </lineage>
</organism>
<protein>
    <submittedName>
        <fullName evidence="2">Uncharacterized protein</fullName>
    </submittedName>
</protein>
<proteinExistence type="predicted"/>
<reference evidence="2" key="1">
    <citation type="submission" date="2022-11" db="EMBL/GenBank/DDBJ databases">
        <authorList>
            <person name="Kikuchi T."/>
        </authorList>
    </citation>
    <scope>NUCLEOTIDE SEQUENCE</scope>
    <source>
        <strain evidence="2">PS1010</strain>
    </source>
</reference>
<accession>A0A9P1IL74</accession>
<gene>
    <name evidence="2" type="ORF">CAMP_LOCUS8758</name>
</gene>
<sequence>MKTLLVLFFILINFGLESSSKPTSTTILPKPKAETVISCPWQRNGEVCPIKEAGHKCPFCEMQKKLASSTLAPTL</sequence>
<name>A0A9P1IL74_9PELO</name>